<feature type="domain" description="HipA N-terminal subdomain 1" evidence="5">
    <location>
        <begin position="25"/>
        <end position="123"/>
    </location>
</feature>
<dbReference type="KEGG" id="pamo:BAR1_07025"/>
<feature type="domain" description="HipA-like C-terminal" evidence="4">
    <location>
        <begin position="166"/>
        <end position="390"/>
    </location>
</feature>
<dbReference type="Proteomes" id="UP000261704">
    <property type="component" value="Chromosome"/>
</dbReference>
<sequence length="413" mass="45237">MSFGPPDPINQIIVSLDFGQGDPITVGRLALRAGRVYFEYDGEFIRSELDISPLRCPLRPGVQTFDPHLFEGLPGVFNDSLPDGWGRLLLDRKARLEGLMPAQFSPLDRLAHVGHSGMGALVYKPDFGPENAPDALDLNQLAADAKQVLDGEATDVLQELLRLNGSSAGARPKAMIGVDASKQTIIHGTLAMSEAFEPWLVKFPNVSDGQDAGAIEYIYALMAVKAGLEMEPVHLFPGVSSAGYFATRRFDRNGRARLHTHSVCGLLHSDFRTPSLDYEDLIALTMILTKDIREVEKMYRLAVFNVLAHNRDDHSKNFSFIMDEAGKWRLSPVYDLTFSSGPGGEQSTMVMGEGQNPRVEHLVKLGKEAKLPTMVIDDAIDKTKTALAAWAGLAKEHGVMRANIDLIASKIQG</sequence>
<dbReference type="EMBL" id="CP032125">
    <property type="protein sequence ID" value="AXX97704.1"/>
    <property type="molecule type" value="Genomic_DNA"/>
</dbReference>
<name>A0A347UFS6_9RHOB</name>
<keyword evidence="2" id="KW-0808">Transferase</keyword>
<evidence type="ECO:0000259" key="5">
    <source>
        <dbReference type="Pfam" id="PF13657"/>
    </source>
</evidence>
<dbReference type="Gene3D" id="1.10.1070.20">
    <property type="match status" value="1"/>
</dbReference>
<evidence type="ECO:0000256" key="3">
    <source>
        <dbReference type="ARBA" id="ARBA00022777"/>
    </source>
</evidence>
<dbReference type="PANTHER" id="PTHR37419">
    <property type="entry name" value="SERINE/THREONINE-PROTEIN KINASE TOXIN HIPA"/>
    <property type="match status" value="1"/>
</dbReference>
<organism evidence="6 7">
    <name type="scientific">Profundibacter amoris</name>
    <dbReference type="NCBI Taxonomy" id="2171755"/>
    <lineage>
        <taxon>Bacteria</taxon>
        <taxon>Pseudomonadati</taxon>
        <taxon>Pseudomonadota</taxon>
        <taxon>Alphaproteobacteria</taxon>
        <taxon>Rhodobacterales</taxon>
        <taxon>Paracoccaceae</taxon>
        <taxon>Profundibacter</taxon>
    </lineage>
</organism>
<evidence type="ECO:0000313" key="6">
    <source>
        <dbReference type="EMBL" id="AXX97704.1"/>
    </source>
</evidence>
<gene>
    <name evidence="6" type="ORF">BAR1_07025</name>
</gene>
<reference evidence="6 7" key="1">
    <citation type="submission" date="2018-09" db="EMBL/GenBank/DDBJ databases">
        <title>Profundibacter amoris BAR1 gen. nov., sp. nov., a new member of the Roseobacter clade isolated at Lokis Castle Vent Field on the Arctic Mid-Oceanic Ridge.</title>
        <authorList>
            <person name="Le Moine Bauer S."/>
            <person name="Sjoeberg A.G."/>
            <person name="L'Haridon S."/>
            <person name="Stokke R."/>
            <person name="Roalkvam I."/>
            <person name="Steen I.H."/>
            <person name="Dahle H."/>
        </authorList>
    </citation>
    <scope>NUCLEOTIDE SEQUENCE [LARGE SCALE GENOMIC DNA]</scope>
    <source>
        <strain evidence="6 7">BAR1</strain>
    </source>
</reference>
<evidence type="ECO:0000313" key="7">
    <source>
        <dbReference type="Proteomes" id="UP000261704"/>
    </source>
</evidence>
<dbReference type="AlphaFoldDB" id="A0A347UFS6"/>
<dbReference type="PANTHER" id="PTHR37419:SF8">
    <property type="entry name" value="TOXIN YJJJ"/>
    <property type="match status" value="1"/>
</dbReference>
<dbReference type="OrthoDB" id="9805913at2"/>
<comment type="similarity">
    <text evidence="1">Belongs to the HipA Ser/Thr kinase family.</text>
</comment>
<dbReference type="GO" id="GO:0004674">
    <property type="term" value="F:protein serine/threonine kinase activity"/>
    <property type="evidence" value="ECO:0007669"/>
    <property type="project" value="TreeGrafter"/>
</dbReference>
<accession>A0A347UFS6</accession>
<evidence type="ECO:0000259" key="4">
    <source>
        <dbReference type="Pfam" id="PF07804"/>
    </source>
</evidence>
<dbReference type="InterPro" id="IPR052028">
    <property type="entry name" value="HipA_Ser/Thr_kinase"/>
</dbReference>
<dbReference type="GO" id="GO:0005829">
    <property type="term" value="C:cytosol"/>
    <property type="evidence" value="ECO:0007669"/>
    <property type="project" value="TreeGrafter"/>
</dbReference>
<protein>
    <submittedName>
        <fullName evidence="6">Type II toxin-antitoxin system HipA family toxin</fullName>
    </submittedName>
</protein>
<dbReference type="InterPro" id="IPR017508">
    <property type="entry name" value="HipA_N1"/>
</dbReference>
<dbReference type="RefSeq" id="WP_118942361.1">
    <property type="nucleotide sequence ID" value="NZ_CP032125.1"/>
</dbReference>
<evidence type="ECO:0000256" key="2">
    <source>
        <dbReference type="ARBA" id="ARBA00022679"/>
    </source>
</evidence>
<evidence type="ECO:0000256" key="1">
    <source>
        <dbReference type="ARBA" id="ARBA00010164"/>
    </source>
</evidence>
<keyword evidence="3" id="KW-0418">Kinase</keyword>
<dbReference type="InterPro" id="IPR012893">
    <property type="entry name" value="HipA-like_C"/>
</dbReference>
<proteinExistence type="inferred from homology"/>
<dbReference type="Pfam" id="PF13657">
    <property type="entry name" value="Couple_hipA"/>
    <property type="match status" value="1"/>
</dbReference>
<keyword evidence="7" id="KW-1185">Reference proteome</keyword>
<dbReference type="Pfam" id="PF07804">
    <property type="entry name" value="HipA_C"/>
    <property type="match status" value="1"/>
</dbReference>